<evidence type="ECO:0000313" key="4">
    <source>
        <dbReference type="EMBL" id="KAE9449384.1"/>
    </source>
</evidence>
<evidence type="ECO:0000259" key="3">
    <source>
        <dbReference type="Pfam" id="PF14392"/>
    </source>
</evidence>
<accession>A0A6A4KZC6</accession>
<dbReference type="OrthoDB" id="1750606at2759"/>
<dbReference type="AlphaFoldDB" id="A0A6A4KZC6"/>
<feature type="non-terminal residue" evidence="4">
    <location>
        <position position="1"/>
    </location>
</feature>
<proteinExistence type="predicted"/>
<comment type="caution">
    <text evidence="4">The sequence shown here is derived from an EMBL/GenBank/DDBJ whole genome shotgun (WGS) entry which is preliminary data.</text>
</comment>
<name>A0A6A4KZC6_9ERIC</name>
<dbReference type="EMBL" id="QEFC01003179">
    <property type="protein sequence ID" value="KAE9449384.1"/>
    <property type="molecule type" value="Genomic_DNA"/>
</dbReference>
<dbReference type="InterPro" id="IPR025558">
    <property type="entry name" value="DUF4283"/>
</dbReference>
<evidence type="ECO:0008006" key="6">
    <source>
        <dbReference type="Google" id="ProtNLM"/>
    </source>
</evidence>
<sequence length="545" mass="60160">MSKEIVEQLSKFSLTPEEADDIVIDASLRERAIVDCSASLVGKLLTRRGFSRAALKDTMRKVWGSPDGLRVVDVGDNLFHFRFANELDLQRVVNGGPWCFDNMVLLLRRWEAGMKANTVDFNEIDFWIQLWGLPFECITQEIGREIGRRIGSVLEVNKVTEKGDWGRYIRVRVRIPLNRPLRRGGNVVLGDGVKCWVDYKYERLPGLCHYCGVLDHDIRECATKNKDVLEDCIKGNAYGPWMTAAPSFRRGYRWKEKDDGPSQRWRGEDGTSVRSAAGTASGVPANVGKRGDQLRGARGKDKEGTELPDPQLIEIADDSVIAINGNQFRMGDLTPDFSQNFNLTEARARPVVGLSSEIGLDCGSRAVVGLGCSSDKAQMESTSLRKMGNKPDNLGCFDGAGPLFSVESSKAGIEEVSLGLQDSSQLVDVHVANSSETGKARSEKLRRILPISLRGKARGRKQGPVLTRQTLQHGANWGGDSGGFPNAAVSHLHPGGSDHCPILLNSLVSVEKFKHRFIFDKRWGNSPKNKGVQIQVDPMEEAKST</sequence>
<keyword evidence="5" id="KW-1185">Reference proteome</keyword>
<dbReference type="InterPro" id="IPR040256">
    <property type="entry name" value="At4g02000-like"/>
</dbReference>
<protein>
    <recommendedName>
        <fullName evidence="6">DUF4283 domain-containing protein</fullName>
    </recommendedName>
</protein>
<dbReference type="Proteomes" id="UP000428333">
    <property type="component" value="Linkage Group LG11"/>
</dbReference>
<evidence type="ECO:0000256" key="1">
    <source>
        <dbReference type="SAM" id="MobiDB-lite"/>
    </source>
</evidence>
<evidence type="ECO:0000313" key="5">
    <source>
        <dbReference type="Proteomes" id="UP000428333"/>
    </source>
</evidence>
<feature type="region of interest" description="Disordered" evidence="1">
    <location>
        <begin position="253"/>
        <end position="306"/>
    </location>
</feature>
<dbReference type="PANTHER" id="PTHR31286">
    <property type="entry name" value="GLYCINE-RICH CELL WALL STRUCTURAL PROTEIN 1.8-LIKE"/>
    <property type="match status" value="1"/>
</dbReference>
<gene>
    <name evidence="4" type="ORF">C3L33_18717</name>
</gene>
<organism evidence="4 5">
    <name type="scientific">Rhododendron williamsianum</name>
    <dbReference type="NCBI Taxonomy" id="262921"/>
    <lineage>
        <taxon>Eukaryota</taxon>
        <taxon>Viridiplantae</taxon>
        <taxon>Streptophyta</taxon>
        <taxon>Embryophyta</taxon>
        <taxon>Tracheophyta</taxon>
        <taxon>Spermatophyta</taxon>
        <taxon>Magnoliopsida</taxon>
        <taxon>eudicotyledons</taxon>
        <taxon>Gunneridae</taxon>
        <taxon>Pentapetalae</taxon>
        <taxon>asterids</taxon>
        <taxon>Ericales</taxon>
        <taxon>Ericaceae</taxon>
        <taxon>Ericoideae</taxon>
        <taxon>Rhodoreae</taxon>
        <taxon>Rhododendron</taxon>
    </lineage>
</organism>
<dbReference type="PANTHER" id="PTHR31286:SF167">
    <property type="entry name" value="OS09G0268800 PROTEIN"/>
    <property type="match status" value="1"/>
</dbReference>
<feature type="domain" description="Zinc knuckle CX2CX4HX4C" evidence="3">
    <location>
        <begin position="179"/>
        <end position="222"/>
    </location>
</feature>
<evidence type="ECO:0000259" key="2">
    <source>
        <dbReference type="Pfam" id="PF14111"/>
    </source>
</evidence>
<feature type="compositionally biased region" description="Basic and acidic residues" evidence="1">
    <location>
        <begin position="253"/>
        <end position="271"/>
    </location>
</feature>
<dbReference type="Pfam" id="PF14111">
    <property type="entry name" value="DUF4283"/>
    <property type="match status" value="1"/>
</dbReference>
<dbReference type="InterPro" id="IPR025836">
    <property type="entry name" value="Zn_knuckle_CX2CX4HX4C"/>
</dbReference>
<feature type="compositionally biased region" description="Basic and acidic residues" evidence="1">
    <location>
        <begin position="289"/>
        <end position="305"/>
    </location>
</feature>
<dbReference type="Pfam" id="PF14392">
    <property type="entry name" value="zf-CCHC_4"/>
    <property type="match status" value="1"/>
</dbReference>
<reference evidence="4 5" key="1">
    <citation type="journal article" date="2019" name="Genome Biol. Evol.">
        <title>The Rhododendron genome and chromosomal organization provide insight into shared whole-genome duplications across the heath family (Ericaceae).</title>
        <authorList>
            <person name="Soza V.L."/>
            <person name="Lindsley D."/>
            <person name="Waalkes A."/>
            <person name="Ramage E."/>
            <person name="Patwardhan R.P."/>
            <person name="Burton J.N."/>
            <person name="Adey A."/>
            <person name="Kumar A."/>
            <person name="Qiu R."/>
            <person name="Shendure J."/>
            <person name="Hall B."/>
        </authorList>
    </citation>
    <scope>NUCLEOTIDE SEQUENCE [LARGE SCALE GENOMIC DNA]</scope>
    <source>
        <strain evidence="4">RSF 1966-606</strain>
    </source>
</reference>
<feature type="domain" description="DUF4283" evidence="2">
    <location>
        <begin position="35"/>
        <end position="115"/>
    </location>
</feature>